<dbReference type="Pfam" id="PF02550">
    <property type="entry name" value="AcetylCoA_hydro"/>
    <property type="match status" value="1"/>
</dbReference>
<dbReference type="InterPro" id="IPR026888">
    <property type="entry name" value="AcetylCoA_hyd_C"/>
</dbReference>
<dbReference type="Gene3D" id="3.30.750.70">
    <property type="entry name" value="4-hydroxybutyrate coenzyme like domains"/>
    <property type="match status" value="1"/>
</dbReference>
<organism evidence="5 6">
    <name type="scientific">Microbacterium koreense</name>
    <dbReference type="NCBI Taxonomy" id="323761"/>
    <lineage>
        <taxon>Bacteria</taxon>
        <taxon>Bacillati</taxon>
        <taxon>Actinomycetota</taxon>
        <taxon>Actinomycetes</taxon>
        <taxon>Micrococcales</taxon>
        <taxon>Microbacteriaceae</taxon>
        <taxon>Microbacterium</taxon>
    </lineage>
</organism>
<name>A0ABW2ZPR1_9MICO</name>
<evidence type="ECO:0000256" key="2">
    <source>
        <dbReference type="ARBA" id="ARBA00022679"/>
    </source>
</evidence>
<proteinExistence type="inferred from homology"/>
<evidence type="ECO:0000313" key="5">
    <source>
        <dbReference type="EMBL" id="MFD0780602.1"/>
    </source>
</evidence>
<dbReference type="PANTHER" id="PTHR21432">
    <property type="entry name" value="ACETYL-COA HYDROLASE-RELATED"/>
    <property type="match status" value="1"/>
</dbReference>
<dbReference type="Gene3D" id="3.40.1080.20">
    <property type="entry name" value="Acetyl-CoA hydrolase/transferase C-terminal domain"/>
    <property type="match status" value="1"/>
</dbReference>
<keyword evidence="6" id="KW-1185">Reference proteome</keyword>
<evidence type="ECO:0000313" key="6">
    <source>
        <dbReference type="Proteomes" id="UP001597042"/>
    </source>
</evidence>
<gene>
    <name evidence="5" type="ORF">ACFQZV_04715</name>
</gene>
<dbReference type="Proteomes" id="UP001597042">
    <property type="component" value="Unassembled WGS sequence"/>
</dbReference>
<evidence type="ECO:0000256" key="1">
    <source>
        <dbReference type="ARBA" id="ARBA00009632"/>
    </source>
</evidence>
<dbReference type="SUPFAM" id="SSF100950">
    <property type="entry name" value="NagB/RpiA/CoA transferase-like"/>
    <property type="match status" value="2"/>
</dbReference>
<feature type="domain" description="Acetyl-CoA hydrolase/transferase C-terminal" evidence="4">
    <location>
        <begin position="262"/>
        <end position="413"/>
    </location>
</feature>
<dbReference type="GO" id="GO:0016787">
    <property type="term" value="F:hydrolase activity"/>
    <property type="evidence" value="ECO:0007669"/>
    <property type="project" value="UniProtKB-KW"/>
</dbReference>
<dbReference type="RefSeq" id="WP_378753247.1">
    <property type="nucleotide sequence ID" value="NZ_JBHSSV010000014.1"/>
</dbReference>
<evidence type="ECO:0000259" key="3">
    <source>
        <dbReference type="Pfam" id="PF02550"/>
    </source>
</evidence>
<dbReference type="InterPro" id="IPR003702">
    <property type="entry name" value="ActCoA_hydro_N"/>
</dbReference>
<dbReference type="InterPro" id="IPR046433">
    <property type="entry name" value="ActCoA_hydro"/>
</dbReference>
<dbReference type="InterPro" id="IPR037171">
    <property type="entry name" value="NagB/RpiA_transferase-like"/>
</dbReference>
<keyword evidence="5" id="KW-0378">Hydrolase</keyword>
<dbReference type="PANTHER" id="PTHR21432:SF20">
    <property type="entry name" value="ACETYL-COA HYDROLASE"/>
    <property type="match status" value="1"/>
</dbReference>
<feature type="domain" description="Acetyl-CoA hydrolase/transferase N-terminal" evidence="3">
    <location>
        <begin position="21"/>
        <end position="169"/>
    </location>
</feature>
<dbReference type="InterPro" id="IPR038460">
    <property type="entry name" value="AcetylCoA_hyd_C_sf"/>
</dbReference>
<accession>A0ABW2ZPR1</accession>
<protein>
    <submittedName>
        <fullName evidence="5">Acetyl-CoA hydrolase/transferase family protein</fullName>
    </submittedName>
</protein>
<comment type="similarity">
    <text evidence="1">Belongs to the acetyl-CoA hydrolase/transferase family.</text>
</comment>
<keyword evidence="2" id="KW-0808">Transferase</keyword>
<reference evidence="6" key="1">
    <citation type="journal article" date="2019" name="Int. J. Syst. Evol. Microbiol.">
        <title>The Global Catalogue of Microorganisms (GCM) 10K type strain sequencing project: providing services to taxonomists for standard genome sequencing and annotation.</title>
        <authorList>
            <consortium name="The Broad Institute Genomics Platform"/>
            <consortium name="The Broad Institute Genome Sequencing Center for Infectious Disease"/>
            <person name="Wu L."/>
            <person name="Ma J."/>
        </authorList>
    </citation>
    <scope>NUCLEOTIDE SEQUENCE [LARGE SCALE GENOMIC DNA]</scope>
    <source>
        <strain evidence="6">CCUG 50754</strain>
    </source>
</reference>
<sequence>MTAPTLDLVPAADALSDLVAGSRIVAGNACGTPLALLRALGDRAPSAPRVSLTVGLTLGDPGLRAAVENGALGIRSWHVHGEIRGMLRDGLVEYLPLRLVDVPSVVLAHTDVAFVRLGPPDAEGYCSLGPSASFTRDAIRHAGLVIAEISDDVPRTAGDSRVHVSEIDRFVDSTVDMPRYESTTPTASAITVARLVGGLIPDRATVQLGIGAIGDALAAELSQSGASRSIRLHGMVSDPMIPLVRAIAERGEPPVQAVELLGSAGLMSWVDGNAVIEMRDSQSIHHPAVIAGIRSFVSVNSAVAVDVRGQVVAETVRGGVISGVGGSADFSEGAHLSPGGMRIIALASTTAKGQSTIVASHGTGDLVTAAHHSVDAVVTDHGVAWLRGRTAAERRDNLISVAAPEHRDALAADAAALRI</sequence>
<dbReference type="Gene3D" id="3.40.1080.10">
    <property type="entry name" value="Glutaconate Coenzyme A-transferase"/>
    <property type="match status" value="1"/>
</dbReference>
<dbReference type="EMBL" id="JBHTIM010000001">
    <property type="protein sequence ID" value="MFD0780602.1"/>
    <property type="molecule type" value="Genomic_DNA"/>
</dbReference>
<evidence type="ECO:0000259" key="4">
    <source>
        <dbReference type="Pfam" id="PF13336"/>
    </source>
</evidence>
<comment type="caution">
    <text evidence="5">The sequence shown here is derived from an EMBL/GenBank/DDBJ whole genome shotgun (WGS) entry which is preliminary data.</text>
</comment>
<dbReference type="Pfam" id="PF13336">
    <property type="entry name" value="AcetylCoA_hyd_C"/>
    <property type="match status" value="1"/>
</dbReference>